<evidence type="ECO:0000313" key="5">
    <source>
        <dbReference type="EMBL" id="NCJ04934.1"/>
    </source>
</evidence>
<evidence type="ECO:0000256" key="2">
    <source>
        <dbReference type="ARBA" id="ARBA00022679"/>
    </source>
</evidence>
<reference evidence="5" key="1">
    <citation type="submission" date="2019-12" db="EMBL/GenBank/DDBJ databases">
        <title>High-Quality draft genome sequences of three cyanobacteria isolated from the limestone walls of the Old Cathedral of Coimbra.</title>
        <authorList>
            <person name="Tiago I."/>
            <person name="Soares F."/>
            <person name="Portugal A."/>
        </authorList>
    </citation>
    <scope>NUCLEOTIDE SEQUENCE [LARGE SCALE GENOMIC DNA]</scope>
    <source>
        <strain evidence="5">C</strain>
    </source>
</reference>
<keyword evidence="6" id="KW-1185">Reference proteome</keyword>
<proteinExistence type="inferred from homology"/>
<feature type="domain" description="N-acetyltransferase" evidence="4">
    <location>
        <begin position="1"/>
        <end position="155"/>
    </location>
</feature>
<dbReference type="InterPro" id="IPR016181">
    <property type="entry name" value="Acyl_CoA_acyltransferase"/>
</dbReference>
<dbReference type="GO" id="GO:0008080">
    <property type="term" value="F:N-acetyltransferase activity"/>
    <property type="evidence" value="ECO:0007669"/>
    <property type="project" value="TreeGrafter"/>
</dbReference>
<dbReference type="PROSITE" id="PS51186">
    <property type="entry name" value="GNAT"/>
    <property type="match status" value="1"/>
</dbReference>
<evidence type="ECO:0000256" key="3">
    <source>
        <dbReference type="ARBA" id="ARBA00023315"/>
    </source>
</evidence>
<dbReference type="CDD" id="cd04301">
    <property type="entry name" value="NAT_SF"/>
    <property type="match status" value="1"/>
</dbReference>
<keyword evidence="3" id="KW-0012">Acyltransferase</keyword>
<dbReference type="EMBL" id="WVIC01000001">
    <property type="protein sequence ID" value="NCJ04934.1"/>
    <property type="molecule type" value="Genomic_DNA"/>
</dbReference>
<name>A0A8K2ABP8_9CYAN</name>
<dbReference type="SUPFAM" id="SSF55729">
    <property type="entry name" value="Acyl-CoA N-acyltransferases (Nat)"/>
    <property type="match status" value="1"/>
</dbReference>
<evidence type="ECO:0000259" key="4">
    <source>
        <dbReference type="PROSITE" id="PS51186"/>
    </source>
</evidence>
<comment type="similarity">
    <text evidence="1">Belongs to the acetyltransferase family.</text>
</comment>
<comment type="caution">
    <text evidence="5">The sequence shown here is derived from an EMBL/GenBank/DDBJ whole genome shotgun (WGS) entry which is preliminary data.</text>
</comment>
<dbReference type="RefSeq" id="WP_161823422.1">
    <property type="nucleotide sequence ID" value="NZ_WVIC01000001.1"/>
</dbReference>
<organism evidence="5 6">
    <name type="scientific">Petrachloros mirabilis ULC683</name>
    <dbReference type="NCBI Taxonomy" id="2781853"/>
    <lineage>
        <taxon>Bacteria</taxon>
        <taxon>Bacillati</taxon>
        <taxon>Cyanobacteriota</taxon>
        <taxon>Cyanophyceae</taxon>
        <taxon>Synechococcales</taxon>
        <taxon>Petrachlorosaceae</taxon>
        <taxon>Petrachloros</taxon>
        <taxon>Petrachloros mirabilis</taxon>
    </lineage>
</organism>
<evidence type="ECO:0000313" key="6">
    <source>
        <dbReference type="Proteomes" id="UP000607397"/>
    </source>
</evidence>
<dbReference type="PANTHER" id="PTHR10545">
    <property type="entry name" value="DIAMINE N-ACETYLTRANSFERASE"/>
    <property type="match status" value="1"/>
</dbReference>
<dbReference type="FunFam" id="3.40.630.30:FF:000064">
    <property type="entry name" value="GNAT family acetyltransferase"/>
    <property type="match status" value="1"/>
</dbReference>
<keyword evidence="2" id="KW-0808">Transferase</keyword>
<protein>
    <submittedName>
        <fullName evidence="5">GNAT family N-acetyltransferase</fullName>
    </submittedName>
</protein>
<dbReference type="InterPro" id="IPR000182">
    <property type="entry name" value="GNAT_dom"/>
</dbReference>
<accession>A0A8K2ABP8</accession>
<sequence>MQVRTATSNDVDLIFSFIQKKAAFDRQIGAFSGVLQTSEEKIHQTLFGSIAFAHVLFVEMRGQPVGFTLYEFRYSSFVGQPSIWLDDLYVNEDRRSQGAGTALMQDLAQIARKNDCTHLAWTADARNRQGLSFYRRLGAEITDQKAYRCFWMWTP</sequence>
<dbReference type="InterPro" id="IPR051016">
    <property type="entry name" value="Diverse_Substrate_AcTransf"/>
</dbReference>
<dbReference type="Pfam" id="PF00583">
    <property type="entry name" value="Acetyltransf_1"/>
    <property type="match status" value="1"/>
</dbReference>
<dbReference type="Gene3D" id="3.40.630.30">
    <property type="match status" value="1"/>
</dbReference>
<gene>
    <name evidence="5" type="ORF">GS597_00035</name>
</gene>
<evidence type="ECO:0000256" key="1">
    <source>
        <dbReference type="ARBA" id="ARBA00008694"/>
    </source>
</evidence>
<dbReference type="AlphaFoldDB" id="A0A8K2ABP8"/>
<dbReference type="PANTHER" id="PTHR10545:SF29">
    <property type="entry name" value="GH14572P-RELATED"/>
    <property type="match status" value="1"/>
</dbReference>
<dbReference type="Proteomes" id="UP000607397">
    <property type="component" value="Unassembled WGS sequence"/>
</dbReference>